<dbReference type="Gene3D" id="3.40.50.2300">
    <property type="match status" value="2"/>
</dbReference>
<accession>A0A6G8RWW4</accession>
<feature type="chain" id="PRO_5026246098" description="Penicillin-binding protein activator" evidence="2">
    <location>
        <begin position="26"/>
        <end position="313"/>
    </location>
</feature>
<dbReference type="Proteomes" id="UP000502297">
    <property type="component" value="Chromosome"/>
</dbReference>
<organism evidence="3 4">
    <name type="scientific">Acinetobacter shaoyimingii</name>
    <dbReference type="NCBI Taxonomy" id="2715164"/>
    <lineage>
        <taxon>Bacteria</taxon>
        <taxon>Pseudomonadati</taxon>
        <taxon>Pseudomonadota</taxon>
        <taxon>Gammaproteobacteria</taxon>
        <taxon>Moraxellales</taxon>
        <taxon>Moraxellaceae</taxon>
        <taxon>Acinetobacter</taxon>
    </lineage>
</organism>
<evidence type="ECO:0000313" key="4">
    <source>
        <dbReference type="Proteomes" id="UP000502297"/>
    </source>
</evidence>
<proteinExistence type="predicted"/>
<dbReference type="KEGG" id="asha:G8E00_10940"/>
<evidence type="ECO:0000313" key="3">
    <source>
        <dbReference type="EMBL" id="QIO06432.1"/>
    </source>
</evidence>
<reference evidence="3 4" key="1">
    <citation type="submission" date="2020-03" db="EMBL/GenBank/DDBJ databases">
        <authorList>
            <person name="Zhu W."/>
        </authorList>
    </citation>
    <scope>NUCLEOTIDE SEQUENCE [LARGE SCALE GENOMIC DNA]</scope>
    <source>
        <strain evidence="3 4">323-1</strain>
    </source>
</reference>
<sequence>MLNIMNNKKRMFCCALMGVVFQAQAEVLVILPESGPMARAAESIKLGIVKAHEASKANIPLKFVNTDQKNISDVLKKNVTKSTNLIIGPLARQEVESLIQTNPKIPVLALNEVASKNFNVLQYSLSKDQDTSALLNVMKKDGVNRIYVIREKGTEAESLTFVNALFKKFPEEVQVVDAVPNLKSKDGLLLLGSNTWLNQFKKLPTKHIYAQAISVEQQKPLPKGLKFCDVPALYLEKWQDVAQVHRENPTTMPYKRLYAFGADAWFIAEQFVLNPAVKDIKFNGRTGQITIIGNQIYRVPQCYEQKRKGLSAL</sequence>
<name>A0A6G8RWW4_9GAMM</name>
<dbReference type="InterPro" id="IPR007443">
    <property type="entry name" value="LpoA"/>
</dbReference>
<keyword evidence="1" id="KW-0472">Membrane</keyword>
<dbReference type="PANTHER" id="PTHR38038">
    <property type="entry name" value="PENICILLIN-BINDING PROTEIN ACTIVATOR LPOA"/>
    <property type="match status" value="1"/>
</dbReference>
<evidence type="ECO:0008006" key="5">
    <source>
        <dbReference type="Google" id="ProtNLM"/>
    </source>
</evidence>
<evidence type="ECO:0000256" key="2">
    <source>
        <dbReference type="SAM" id="SignalP"/>
    </source>
</evidence>
<dbReference type="EMBL" id="CP049801">
    <property type="protein sequence ID" value="QIO06432.1"/>
    <property type="molecule type" value="Genomic_DNA"/>
</dbReference>
<keyword evidence="4" id="KW-1185">Reference proteome</keyword>
<dbReference type="GO" id="GO:0031241">
    <property type="term" value="C:periplasmic side of cell outer membrane"/>
    <property type="evidence" value="ECO:0007669"/>
    <property type="project" value="TreeGrafter"/>
</dbReference>
<feature type="signal peptide" evidence="2">
    <location>
        <begin position="1"/>
        <end position="25"/>
    </location>
</feature>
<dbReference type="AlphaFoldDB" id="A0A6G8RWW4"/>
<gene>
    <name evidence="3" type="ORF">G8E00_10940</name>
</gene>
<dbReference type="Pfam" id="PF04348">
    <property type="entry name" value="LppC"/>
    <property type="match status" value="2"/>
</dbReference>
<dbReference type="PANTHER" id="PTHR38038:SF1">
    <property type="entry name" value="PENICILLIN-BINDING PROTEIN ACTIVATOR LPOA"/>
    <property type="match status" value="1"/>
</dbReference>
<keyword evidence="2" id="KW-0732">Signal</keyword>
<dbReference type="InterPro" id="IPR028082">
    <property type="entry name" value="Peripla_BP_I"/>
</dbReference>
<dbReference type="RefSeq" id="WP_166224553.1">
    <property type="nucleotide sequence ID" value="NZ_CP049801.1"/>
</dbReference>
<dbReference type="SUPFAM" id="SSF53822">
    <property type="entry name" value="Periplasmic binding protein-like I"/>
    <property type="match status" value="1"/>
</dbReference>
<evidence type="ECO:0000256" key="1">
    <source>
        <dbReference type="ARBA" id="ARBA00023136"/>
    </source>
</evidence>
<dbReference type="GO" id="GO:0009252">
    <property type="term" value="P:peptidoglycan biosynthetic process"/>
    <property type="evidence" value="ECO:0007669"/>
    <property type="project" value="TreeGrafter"/>
</dbReference>
<protein>
    <recommendedName>
        <fullName evidence="5">Penicillin-binding protein activator</fullName>
    </recommendedName>
</protein>
<dbReference type="GO" id="GO:0030234">
    <property type="term" value="F:enzyme regulator activity"/>
    <property type="evidence" value="ECO:0007669"/>
    <property type="project" value="TreeGrafter"/>
</dbReference>